<protein>
    <submittedName>
        <fullName evidence="3">Uncharacterized protein</fullName>
    </submittedName>
</protein>
<accession>A0A482WHM2</accession>
<keyword evidence="1" id="KW-0812">Transmembrane</keyword>
<dbReference type="OrthoDB" id="10665868at2759"/>
<name>A0A482WHM2_LAOST</name>
<dbReference type="AlphaFoldDB" id="A0A482WHM2"/>
<evidence type="ECO:0000256" key="2">
    <source>
        <dbReference type="SAM" id="SignalP"/>
    </source>
</evidence>
<sequence>MKKRKMISFLLLAFVAIFQGPNKNCPRPKQPQGGSGGGTVTVDVTKVTTFFSSFNAQGNEMSICMAEIIMKSSKGYYKEMKFKSKLEEFRAEQTTLISIVNTVEYRTYLLIYCKGYTGDTSQTTEIINFMVNQSGLACQSACLPFFYILPRCDKGDNGGLPFQEVSSSFARVLDIPAANVLLISAMDPPFEAVQLLSGMGLHTPQIPLRNLQLQCLPLHVPFPDRLLTKLWISQSPNSLLHPTNSRLQEEEEEVGAVVVDTTKASTFMQSFTADGKCDAATAKSQLMAMSQDEAFFMSILNTQQYFEYLLVYCPNYSGSKSSVTEFKAYLVSTYFAEQPQLMSVAFYYIFICVVYVSYDQFLN</sequence>
<reference evidence="3 4" key="1">
    <citation type="journal article" date="2017" name="Gigascience">
        <title>Genome sequence of the small brown planthopper, Laodelphax striatellus.</title>
        <authorList>
            <person name="Zhu J."/>
            <person name="Jiang F."/>
            <person name="Wang X."/>
            <person name="Yang P."/>
            <person name="Bao Y."/>
            <person name="Zhao W."/>
            <person name="Wang W."/>
            <person name="Lu H."/>
            <person name="Wang Q."/>
            <person name="Cui N."/>
            <person name="Li J."/>
            <person name="Chen X."/>
            <person name="Luo L."/>
            <person name="Yu J."/>
            <person name="Kang L."/>
            <person name="Cui F."/>
        </authorList>
    </citation>
    <scope>NUCLEOTIDE SEQUENCE [LARGE SCALE GENOMIC DNA]</scope>
    <source>
        <strain evidence="3">Lst14</strain>
    </source>
</reference>
<feature type="chain" id="PRO_5019818518" evidence="2">
    <location>
        <begin position="21"/>
        <end position="363"/>
    </location>
</feature>
<dbReference type="InParanoid" id="A0A482WHM2"/>
<evidence type="ECO:0000313" key="4">
    <source>
        <dbReference type="Proteomes" id="UP000291343"/>
    </source>
</evidence>
<keyword evidence="1" id="KW-1133">Transmembrane helix</keyword>
<proteinExistence type="predicted"/>
<evidence type="ECO:0000256" key="1">
    <source>
        <dbReference type="SAM" id="Phobius"/>
    </source>
</evidence>
<organism evidence="3 4">
    <name type="scientific">Laodelphax striatellus</name>
    <name type="common">Small brown planthopper</name>
    <name type="synonym">Delphax striatella</name>
    <dbReference type="NCBI Taxonomy" id="195883"/>
    <lineage>
        <taxon>Eukaryota</taxon>
        <taxon>Metazoa</taxon>
        <taxon>Ecdysozoa</taxon>
        <taxon>Arthropoda</taxon>
        <taxon>Hexapoda</taxon>
        <taxon>Insecta</taxon>
        <taxon>Pterygota</taxon>
        <taxon>Neoptera</taxon>
        <taxon>Paraneoptera</taxon>
        <taxon>Hemiptera</taxon>
        <taxon>Auchenorrhyncha</taxon>
        <taxon>Fulgoroidea</taxon>
        <taxon>Delphacidae</taxon>
        <taxon>Criomorphinae</taxon>
        <taxon>Laodelphax</taxon>
    </lineage>
</organism>
<dbReference type="Proteomes" id="UP000291343">
    <property type="component" value="Unassembled WGS sequence"/>
</dbReference>
<comment type="caution">
    <text evidence="3">The sequence shown here is derived from an EMBL/GenBank/DDBJ whole genome shotgun (WGS) entry which is preliminary data.</text>
</comment>
<keyword evidence="4" id="KW-1185">Reference proteome</keyword>
<keyword evidence="1" id="KW-0472">Membrane</keyword>
<evidence type="ECO:0000313" key="3">
    <source>
        <dbReference type="EMBL" id="RZF33004.1"/>
    </source>
</evidence>
<gene>
    <name evidence="3" type="ORF">LSTR_LSTR006258</name>
</gene>
<dbReference type="EMBL" id="QKKF02035384">
    <property type="protein sequence ID" value="RZF33004.1"/>
    <property type="molecule type" value="Genomic_DNA"/>
</dbReference>
<feature type="signal peptide" evidence="2">
    <location>
        <begin position="1"/>
        <end position="20"/>
    </location>
</feature>
<feature type="transmembrane region" description="Helical" evidence="1">
    <location>
        <begin position="341"/>
        <end position="358"/>
    </location>
</feature>
<keyword evidence="2" id="KW-0732">Signal</keyword>